<keyword evidence="2" id="KW-1185">Reference proteome</keyword>
<protein>
    <submittedName>
        <fullName evidence="1">Uncharacterized protein</fullName>
    </submittedName>
</protein>
<gene>
    <name evidence="1" type="ORF">FRUB_09272</name>
</gene>
<evidence type="ECO:0000313" key="1">
    <source>
        <dbReference type="EMBL" id="OWK36709.1"/>
    </source>
</evidence>
<comment type="caution">
    <text evidence="1">The sequence shown here is derived from an EMBL/GenBank/DDBJ whole genome shotgun (WGS) entry which is preliminary data.</text>
</comment>
<dbReference type="AlphaFoldDB" id="A0A225DHN5"/>
<name>A0A225DHN5_9BACT</name>
<accession>A0A225DHN5</accession>
<sequence length="94" mass="10653">MACQDLNEVEVVLIALIAYMTALTRTNSARSELHKLCCEDEMTDRDRDDCLQNVFAAQDAVDEAYSTLTRLVRASSNLSLNREDVRSLRLRLSD</sequence>
<organism evidence="1 2">
    <name type="scientific">Fimbriiglobus ruber</name>
    <dbReference type="NCBI Taxonomy" id="1908690"/>
    <lineage>
        <taxon>Bacteria</taxon>
        <taxon>Pseudomonadati</taxon>
        <taxon>Planctomycetota</taxon>
        <taxon>Planctomycetia</taxon>
        <taxon>Gemmatales</taxon>
        <taxon>Gemmataceae</taxon>
        <taxon>Fimbriiglobus</taxon>
    </lineage>
</organism>
<evidence type="ECO:0000313" key="2">
    <source>
        <dbReference type="Proteomes" id="UP000214646"/>
    </source>
</evidence>
<dbReference type="EMBL" id="NIDE01000017">
    <property type="protein sequence ID" value="OWK36709.1"/>
    <property type="molecule type" value="Genomic_DNA"/>
</dbReference>
<dbReference type="Proteomes" id="UP000214646">
    <property type="component" value="Unassembled WGS sequence"/>
</dbReference>
<reference evidence="2" key="1">
    <citation type="submission" date="2017-06" db="EMBL/GenBank/DDBJ databases">
        <title>Genome analysis of Fimbriiglobus ruber SP5, the first member of the order Planctomycetales with confirmed chitinolytic capability.</title>
        <authorList>
            <person name="Ravin N.V."/>
            <person name="Rakitin A.L."/>
            <person name="Ivanova A.A."/>
            <person name="Beletsky A.V."/>
            <person name="Kulichevskaya I.S."/>
            <person name="Mardanov A.V."/>
            <person name="Dedysh S.N."/>
        </authorList>
    </citation>
    <scope>NUCLEOTIDE SEQUENCE [LARGE SCALE GENOMIC DNA]</scope>
    <source>
        <strain evidence="2">SP5</strain>
    </source>
</reference>
<dbReference type="RefSeq" id="WP_088259679.1">
    <property type="nucleotide sequence ID" value="NZ_NIDE01000017.1"/>
</dbReference>
<proteinExistence type="predicted"/>